<keyword evidence="3" id="KW-1185">Reference proteome</keyword>
<dbReference type="Proteomes" id="UP001221757">
    <property type="component" value="Unassembled WGS sequence"/>
</dbReference>
<proteinExistence type="predicted"/>
<protein>
    <submittedName>
        <fullName evidence="2">Uncharacterized protein</fullName>
    </submittedName>
</protein>
<organism evidence="2 3">
    <name type="scientific">Mycena rosella</name>
    <name type="common">Pink bonnet</name>
    <name type="synonym">Agaricus rosellus</name>
    <dbReference type="NCBI Taxonomy" id="1033263"/>
    <lineage>
        <taxon>Eukaryota</taxon>
        <taxon>Fungi</taxon>
        <taxon>Dikarya</taxon>
        <taxon>Basidiomycota</taxon>
        <taxon>Agaricomycotina</taxon>
        <taxon>Agaricomycetes</taxon>
        <taxon>Agaricomycetidae</taxon>
        <taxon>Agaricales</taxon>
        <taxon>Marasmiineae</taxon>
        <taxon>Mycenaceae</taxon>
        <taxon>Mycena</taxon>
    </lineage>
</organism>
<feature type="compositionally biased region" description="Polar residues" evidence="1">
    <location>
        <begin position="320"/>
        <end position="341"/>
    </location>
</feature>
<evidence type="ECO:0000256" key="1">
    <source>
        <dbReference type="SAM" id="MobiDB-lite"/>
    </source>
</evidence>
<feature type="region of interest" description="Disordered" evidence="1">
    <location>
        <begin position="183"/>
        <end position="241"/>
    </location>
</feature>
<feature type="compositionally biased region" description="Polar residues" evidence="1">
    <location>
        <begin position="275"/>
        <end position="287"/>
    </location>
</feature>
<feature type="region of interest" description="Disordered" evidence="1">
    <location>
        <begin position="319"/>
        <end position="462"/>
    </location>
</feature>
<feature type="compositionally biased region" description="Basic and acidic residues" evidence="1">
    <location>
        <begin position="426"/>
        <end position="437"/>
    </location>
</feature>
<gene>
    <name evidence="2" type="ORF">B0H17DRAFT_358746</name>
</gene>
<feature type="compositionally biased region" description="Basic and acidic residues" evidence="1">
    <location>
        <begin position="392"/>
        <end position="402"/>
    </location>
</feature>
<evidence type="ECO:0000313" key="2">
    <source>
        <dbReference type="EMBL" id="KAJ7656685.1"/>
    </source>
</evidence>
<feature type="compositionally biased region" description="Polar residues" evidence="1">
    <location>
        <begin position="348"/>
        <end position="380"/>
    </location>
</feature>
<comment type="caution">
    <text evidence="2">The sequence shown here is derived from an EMBL/GenBank/DDBJ whole genome shotgun (WGS) entry which is preliminary data.</text>
</comment>
<evidence type="ECO:0000313" key="3">
    <source>
        <dbReference type="Proteomes" id="UP001221757"/>
    </source>
</evidence>
<name>A0AAD7G1Q4_MYCRO</name>
<dbReference type="AlphaFoldDB" id="A0AAD7G1Q4"/>
<feature type="region of interest" description="Disordered" evidence="1">
    <location>
        <begin position="475"/>
        <end position="500"/>
    </location>
</feature>
<sequence length="500" mass="54421">MSAYSLANSSIRLTSIIALNFNDTFLQSPKDFQLSHHVIAEICGDHNGSPDQHQQLTSPLVMNDGRYKRRPLFIHIPFSCPRMDRNYSTTPASSSLSRNPSNVSWATKIKGAIQVGHGFGDAIRGSLGATDLGPQRYTSSGEIAQRGRHEIAQGLARIKGVTTMLPPAPVYDRRHSYPIQQYEQPASSLGRRSASAHQNRPNPPTATSPFEKYYEQPYPAEQDHDPGFAGLGAGADAGRRKEGNDQIMPAFFVSPPPPAAALETPYPLLSRHQGPGTSRSSQVSSQHHAFPSVHYRSGVPPNLIPASPCNSIAPPLPPRNSLNVAPSDPTAITSSAHSPSVDSHHLSAPSSIRQNAPSDASSTGPQPSSNSRHSLSTLLDRTSKSIRFSKGKTKEKQPEGSKRGRIQSMFLASGRHTASRPSSPDRAPEEHSSEPRYHTRSAPPTPPPHRHESALETAGYDVLSYDAKDVYPHWPTEEEMRHARSPTRGGRLEPVRSVRV</sequence>
<feature type="region of interest" description="Disordered" evidence="1">
    <location>
        <begin position="262"/>
        <end position="294"/>
    </location>
</feature>
<dbReference type="EMBL" id="JARKIE010000296">
    <property type="protein sequence ID" value="KAJ7656685.1"/>
    <property type="molecule type" value="Genomic_DNA"/>
</dbReference>
<reference evidence="2" key="1">
    <citation type="submission" date="2023-03" db="EMBL/GenBank/DDBJ databases">
        <title>Massive genome expansion in bonnet fungi (Mycena s.s.) driven by repeated elements and novel gene families across ecological guilds.</title>
        <authorList>
            <consortium name="Lawrence Berkeley National Laboratory"/>
            <person name="Harder C.B."/>
            <person name="Miyauchi S."/>
            <person name="Viragh M."/>
            <person name="Kuo A."/>
            <person name="Thoen E."/>
            <person name="Andreopoulos B."/>
            <person name="Lu D."/>
            <person name="Skrede I."/>
            <person name="Drula E."/>
            <person name="Henrissat B."/>
            <person name="Morin E."/>
            <person name="Kohler A."/>
            <person name="Barry K."/>
            <person name="LaButti K."/>
            <person name="Morin E."/>
            <person name="Salamov A."/>
            <person name="Lipzen A."/>
            <person name="Mereny Z."/>
            <person name="Hegedus B."/>
            <person name="Baldrian P."/>
            <person name="Stursova M."/>
            <person name="Weitz H."/>
            <person name="Taylor A."/>
            <person name="Grigoriev I.V."/>
            <person name="Nagy L.G."/>
            <person name="Martin F."/>
            <person name="Kauserud H."/>
        </authorList>
    </citation>
    <scope>NUCLEOTIDE SEQUENCE</scope>
    <source>
        <strain evidence="2">CBHHK067</strain>
    </source>
</reference>
<feature type="compositionally biased region" description="Basic and acidic residues" evidence="1">
    <location>
        <begin position="490"/>
        <end position="500"/>
    </location>
</feature>
<accession>A0AAD7G1Q4</accession>